<dbReference type="EMBL" id="CP012605">
    <property type="protein sequence ID" value="ANH73020.1"/>
    <property type="molecule type" value="Genomic_DNA"/>
</dbReference>
<gene>
    <name evidence="2" type="ORF">ACS15_0287</name>
    <name evidence="3" type="ORF">ACS15_1456</name>
    <name evidence="1" type="ORF">ACS15_3402</name>
</gene>
<evidence type="ECO:0000313" key="2">
    <source>
        <dbReference type="EMBL" id="ANH71979.1"/>
    </source>
</evidence>
<proteinExistence type="predicted"/>
<name>A0AAC9BCI4_9RALS</name>
<evidence type="ECO:0000313" key="1">
    <source>
        <dbReference type="EMBL" id="ANH71356.1"/>
    </source>
</evidence>
<dbReference type="EMBL" id="CP012605">
    <property type="protein sequence ID" value="ANH71356.1"/>
    <property type="molecule type" value="Genomic_DNA"/>
</dbReference>
<organism evidence="1 4">
    <name type="scientific">Ralstonia insidiosa</name>
    <dbReference type="NCBI Taxonomy" id="190721"/>
    <lineage>
        <taxon>Bacteria</taxon>
        <taxon>Pseudomonadati</taxon>
        <taxon>Pseudomonadota</taxon>
        <taxon>Betaproteobacteria</taxon>
        <taxon>Burkholderiales</taxon>
        <taxon>Burkholderiaceae</taxon>
        <taxon>Ralstonia</taxon>
    </lineage>
</organism>
<evidence type="ECO:0000313" key="3">
    <source>
        <dbReference type="EMBL" id="ANH73020.1"/>
    </source>
</evidence>
<dbReference type="EMBL" id="CP012605">
    <property type="protein sequence ID" value="ANH71979.1"/>
    <property type="molecule type" value="Genomic_DNA"/>
</dbReference>
<dbReference type="Proteomes" id="UP000077927">
    <property type="component" value="Chromosome 1"/>
</dbReference>
<dbReference type="KEGG" id="rin:ACS15_1456"/>
<dbReference type="KEGG" id="rin:ACS15_0287"/>
<protein>
    <submittedName>
        <fullName evidence="1">Transposase family protein</fullName>
    </submittedName>
</protein>
<dbReference type="AlphaFoldDB" id="A0AAC9BCI4"/>
<evidence type="ECO:0000313" key="4">
    <source>
        <dbReference type="Proteomes" id="UP000077927"/>
    </source>
</evidence>
<dbReference type="KEGG" id="rin:ACS15_3402"/>
<accession>A0AAC9BCI4</accession>
<reference evidence="1 4" key="1">
    <citation type="submission" date="2015-09" db="EMBL/GenBank/DDBJ databases">
        <authorList>
            <person name="Xu Y."/>
            <person name="Nagy A."/>
            <person name="Liu N.T."/>
            <person name="Nou X."/>
        </authorList>
    </citation>
    <scope>NUCLEOTIDE SEQUENCE [LARGE SCALE GENOMIC DNA]</scope>
    <source>
        <strain evidence="1 4">FC1138</strain>
    </source>
</reference>
<sequence>MQPGVSIAAIALHHRLNANLLRRWVAEQEAKNGAPEDRELMRVPQGEFIPLRIGEPTTAVPDIQIEVRRGATTISLRWPGSAAAQCAQWLQGWLR</sequence>